<organism evidence="8 9">
    <name type="scientific">Gracilariopsis chorda</name>
    <dbReference type="NCBI Taxonomy" id="448386"/>
    <lineage>
        <taxon>Eukaryota</taxon>
        <taxon>Rhodophyta</taxon>
        <taxon>Florideophyceae</taxon>
        <taxon>Rhodymeniophycidae</taxon>
        <taxon>Gracilariales</taxon>
        <taxon>Gracilariaceae</taxon>
        <taxon>Gracilariopsis</taxon>
    </lineage>
</organism>
<feature type="domain" description="U3 small nucleolar RNA-associated protein 15 C-terminal" evidence="7">
    <location>
        <begin position="372"/>
        <end position="514"/>
    </location>
</feature>
<proteinExistence type="predicted"/>
<reference evidence="8 9" key="1">
    <citation type="journal article" date="2018" name="Mol. Biol. Evol.">
        <title>Analysis of the draft genome of the red seaweed Gracilariopsis chorda provides insights into genome size evolution in Rhodophyta.</title>
        <authorList>
            <person name="Lee J."/>
            <person name="Yang E.C."/>
            <person name="Graf L."/>
            <person name="Yang J.H."/>
            <person name="Qiu H."/>
            <person name="Zel Zion U."/>
            <person name="Chan C.X."/>
            <person name="Stephens T.G."/>
            <person name="Weber A.P.M."/>
            <person name="Boo G.H."/>
            <person name="Boo S.M."/>
            <person name="Kim K.M."/>
            <person name="Shin Y."/>
            <person name="Jung M."/>
            <person name="Lee S.J."/>
            <person name="Yim H.S."/>
            <person name="Lee J.H."/>
            <person name="Bhattacharya D."/>
            <person name="Yoon H.S."/>
        </authorList>
    </citation>
    <scope>NUCLEOTIDE SEQUENCE [LARGE SCALE GENOMIC DNA]</scope>
    <source>
        <strain evidence="8 9">SKKU-2015</strain>
        <tissue evidence="8">Whole body</tissue>
    </source>
</reference>
<dbReference type="PROSITE" id="PS50294">
    <property type="entry name" value="WD_REPEATS_REGION"/>
    <property type="match status" value="1"/>
</dbReference>
<name>A0A2V3IRT9_9FLOR</name>
<dbReference type="InterPro" id="IPR018983">
    <property type="entry name" value="U3_snoRNA-assocProt_15_C"/>
</dbReference>
<evidence type="ECO:0000256" key="3">
    <source>
        <dbReference type="ARBA" id="ARBA00022574"/>
    </source>
</evidence>
<dbReference type="Proteomes" id="UP000247409">
    <property type="component" value="Unassembled WGS sequence"/>
</dbReference>
<keyword evidence="9" id="KW-1185">Reference proteome</keyword>
<keyword evidence="4" id="KW-0677">Repeat</keyword>
<dbReference type="PANTHER" id="PTHR19924">
    <property type="entry name" value="UTP15 U3 SMALL NUCLEOLAR RNA-ASSOCIATED PROTEIN 15 FAMILY MEMBER"/>
    <property type="match status" value="1"/>
</dbReference>
<dbReference type="PANTHER" id="PTHR19924:SF26">
    <property type="entry name" value="U3 SMALL NUCLEOLAR RNA-ASSOCIATED PROTEIN 15 HOMOLOG"/>
    <property type="match status" value="1"/>
</dbReference>
<dbReference type="CDD" id="cd00200">
    <property type="entry name" value="WD40"/>
    <property type="match status" value="1"/>
</dbReference>
<keyword evidence="3 6" id="KW-0853">WD repeat</keyword>
<evidence type="ECO:0000313" key="9">
    <source>
        <dbReference type="Proteomes" id="UP000247409"/>
    </source>
</evidence>
<dbReference type="SMART" id="SM00320">
    <property type="entry name" value="WD40"/>
    <property type="match status" value="7"/>
</dbReference>
<sequence length="522" mass="58295">MAEPFVPLPVHRTRPRVQVAHPLQLTKWRHVHKVADHTYDQAVTHLHFSPLKPHELAVSHDFSISLVNPSDGYTRKNLTSFRDVAYSPYYKKDGRLLVAGCADASAHVFDIAHRTVLRTFKAHTGSVRTSKFSADGLRVLTGSDDRTVRVWDIATSTSLFVLRDATDFVQAQTSSPTSMHVWMTGSADRKARLYDLRSKECIFELDHSSAITDVHILPGGARAITVGGSEVRVWDFFVGGRVVYNLQPHAKAVTCGAVDVIGNNFMTGGLDGYVKVHDLSSFQSKGLMSFSSPIMSVAVSPDGKRYAAGMADGKLEIRAHEKLVGKTHAPFRHDPFKERDFEGWGRGFEKIGEENTRLFPGTKRYFNRGPNAKPSIDDVLISHMSKPKLAQYDRSLKKFAFSEALSLAVETRKPEVVVRVIEELIIRGSLKGALSGRTQQELVPLLIIIRKHIRDPQHSDYLAYLMHAILDLYGSEFGRGGKADDFVVSILRQLKNEVRTCYQLNAIKGSVESILCTIRYPE</sequence>
<evidence type="ECO:0000256" key="1">
    <source>
        <dbReference type="ARBA" id="ARBA00004604"/>
    </source>
</evidence>
<gene>
    <name evidence="8" type="ORF">BWQ96_05418</name>
</gene>
<evidence type="ECO:0000256" key="5">
    <source>
        <dbReference type="ARBA" id="ARBA00023242"/>
    </source>
</evidence>
<comment type="subcellular location">
    <subcellularLocation>
        <location evidence="1">Nucleus</location>
        <location evidence="1">Nucleolus</location>
    </subcellularLocation>
</comment>
<dbReference type="InterPro" id="IPR001680">
    <property type="entry name" value="WD40_rpt"/>
</dbReference>
<dbReference type="AlphaFoldDB" id="A0A2V3IRT9"/>
<comment type="caution">
    <text evidence="8">The sequence shown here is derived from an EMBL/GenBank/DDBJ whole genome shotgun (WGS) entry which is preliminary data.</text>
</comment>
<dbReference type="EMBL" id="NBIV01000080">
    <property type="protein sequence ID" value="PXF44835.1"/>
    <property type="molecule type" value="Genomic_DNA"/>
</dbReference>
<evidence type="ECO:0000259" key="7">
    <source>
        <dbReference type="Pfam" id="PF09384"/>
    </source>
</evidence>
<dbReference type="OrthoDB" id="431715at2759"/>
<dbReference type="GO" id="GO:0006364">
    <property type="term" value="P:rRNA processing"/>
    <property type="evidence" value="ECO:0007669"/>
    <property type="project" value="UniProtKB-KW"/>
</dbReference>
<evidence type="ECO:0000256" key="4">
    <source>
        <dbReference type="ARBA" id="ARBA00022737"/>
    </source>
</evidence>
<dbReference type="InterPro" id="IPR015943">
    <property type="entry name" value="WD40/YVTN_repeat-like_dom_sf"/>
</dbReference>
<evidence type="ECO:0000313" key="8">
    <source>
        <dbReference type="EMBL" id="PXF44835.1"/>
    </source>
</evidence>
<evidence type="ECO:0000256" key="2">
    <source>
        <dbReference type="ARBA" id="ARBA00022552"/>
    </source>
</evidence>
<dbReference type="Gene3D" id="2.130.10.10">
    <property type="entry name" value="YVTN repeat-like/Quinoprotein amine dehydrogenase"/>
    <property type="match status" value="2"/>
</dbReference>
<dbReference type="STRING" id="448386.A0A2V3IRT9"/>
<dbReference type="GO" id="GO:0045943">
    <property type="term" value="P:positive regulation of transcription by RNA polymerase I"/>
    <property type="evidence" value="ECO:0007669"/>
    <property type="project" value="TreeGrafter"/>
</dbReference>
<dbReference type="SUPFAM" id="SSF50978">
    <property type="entry name" value="WD40 repeat-like"/>
    <property type="match status" value="1"/>
</dbReference>
<dbReference type="GO" id="GO:0005730">
    <property type="term" value="C:nucleolus"/>
    <property type="evidence" value="ECO:0007669"/>
    <property type="project" value="UniProtKB-SubCell"/>
</dbReference>
<dbReference type="Pfam" id="PF09384">
    <property type="entry name" value="UTP15_C"/>
    <property type="match status" value="1"/>
</dbReference>
<dbReference type="InterPro" id="IPR036322">
    <property type="entry name" value="WD40_repeat_dom_sf"/>
</dbReference>
<evidence type="ECO:0000256" key="6">
    <source>
        <dbReference type="PROSITE-ProRule" id="PRU00221"/>
    </source>
</evidence>
<dbReference type="Pfam" id="PF00400">
    <property type="entry name" value="WD40"/>
    <property type="match status" value="4"/>
</dbReference>
<protein>
    <submittedName>
        <fullName evidence="8">U3 small nucleolar RNA-associated protein 15-like</fullName>
    </submittedName>
</protein>
<dbReference type="PROSITE" id="PS00678">
    <property type="entry name" value="WD_REPEATS_1"/>
    <property type="match status" value="1"/>
</dbReference>
<keyword evidence="5" id="KW-0539">Nucleus</keyword>
<feature type="repeat" description="WD" evidence="6">
    <location>
        <begin position="120"/>
        <end position="161"/>
    </location>
</feature>
<dbReference type="InterPro" id="IPR019775">
    <property type="entry name" value="WD40_repeat_CS"/>
</dbReference>
<keyword evidence="2" id="KW-0698">rRNA processing</keyword>
<accession>A0A2V3IRT9</accession>
<dbReference type="PROSITE" id="PS50082">
    <property type="entry name" value="WD_REPEATS_2"/>
    <property type="match status" value="1"/>
</dbReference>